<dbReference type="InterPro" id="IPR036286">
    <property type="entry name" value="LexA/Signal_pep-like_sf"/>
</dbReference>
<dbReference type="GO" id="GO:0016020">
    <property type="term" value="C:membrane"/>
    <property type="evidence" value="ECO:0007669"/>
    <property type="project" value="UniProtKB-SubCell"/>
</dbReference>
<evidence type="ECO:0000256" key="5">
    <source>
        <dbReference type="NCBIfam" id="TIGR02228"/>
    </source>
</evidence>
<reference evidence="8" key="1">
    <citation type="submission" date="2020-10" db="EMBL/GenBank/DDBJ databases">
        <authorList>
            <person name="Gilroy R."/>
        </authorList>
    </citation>
    <scope>NUCLEOTIDE SEQUENCE</scope>
    <source>
        <strain evidence="8">CHK195-26880</strain>
    </source>
</reference>
<evidence type="ECO:0000313" key="9">
    <source>
        <dbReference type="Proteomes" id="UP000886833"/>
    </source>
</evidence>
<keyword evidence="3 7" id="KW-1133">Transmembrane helix</keyword>
<dbReference type="PANTHER" id="PTHR10806:SF6">
    <property type="entry name" value="SIGNAL PEPTIDASE COMPLEX CATALYTIC SUBUNIT SEC11"/>
    <property type="match status" value="1"/>
</dbReference>
<dbReference type="InterPro" id="IPR019533">
    <property type="entry name" value="Peptidase_S26"/>
</dbReference>
<reference evidence="8" key="2">
    <citation type="journal article" date="2021" name="PeerJ">
        <title>Extensive microbial diversity within the chicken gut microbiome revealed by metagenomics and culture.</title>
        <authorList>
            <person name="Gilroy R."/>
            <person name="Ravi A."/>
            <person name="Getino M."/>
            <person name="Pursley I."/>
            <person name="Horton D.L."/>
            <person name="Alikhan N.F."/>
            <person name="Baker D."/>
            <person name="Gharbi K."/>
            <person name="Hall N."/>
            <person name="Watson M."/>
            <person name="Adriaenssens E.M."/>
            <person name="Foster-Nyarko E."/>
            <person name="Jarju S."/>
            <person name="Secka A."/>
            <person name="Antonio M."/>
            <person name="Oren A."/>
            <person name="Chaudhuri R.R."/>
            <person name="La Ragione R."/>
            <person name="Hildebrand F."/>
            <person name="Pallen M.J."/>
        </authorList>
    </citation>
    <scope>NUCLEOTIDE SEQUENCE</scope>
    <source>
        <strain evidence="8">CHK195-26880</strain>
    </source>
</reference>
<dbReference type="NCBIfam" id="TIGR02228">
    <property type="entry name" value="sigpep_I_arch"/>
    <property type="match status" value="1"/>
</dbReference>
<comment type="subcellular location">
    <subcellularLocation>
        <location evidence="1">Membrane</location>
    </subcellularLocation>
</comment>
<feature type="transmembrane region" description="Helical" evidence="7">
    <location>
        <begin position="61"/>
        <end position="82"/>
    </location>
</feature>
<comment type="caution">
    <text evidence="8">The sequence shown here is derived from an EMBL/GenBank/DDBJ whole genome shotgun (WGS) entry which is preliminary data.</text>
</comment>
<keyword evidence="8" id="KW-0378">Hydrolase</keyword>
<organism evidence="8 9">
    <name type="scientific">Candidatus Onthousia faecipullorum</name>
    <dbReference type="NCBI Taxonomy" id="2840887"/>
    <lineage>
        <taxon>Bacteria</taxon>
        <taxon>Bacillati</taxon>
        <taxon>Bacillota</taxon>
        <taxon>Bacilli</taxon>
        <taxon>Candidatus Onthousia</taxon>
    </lineage>
</organism>
<keyword evidence="2 7" id="KW-0812">Transmembrane</keyword>
<dbReference type="PANTHER" id="PTHR10806">
    <property type="entry name" value="SIGNAL PEPTIDASE COMPLEX CATALYTIC SUBUNIT SEC11"/>
    <property type="match status" value="1"/>
</dbReference>
<dbReference type="EC" id="3.4.21.89" evidence="5"/>
<evidence type="ECO:0000256" key="1">
    <source>
        <dbReference type="ARBA" id="ARBA00004370"/>
    </source>
</evidence>
<evidence type="ECO:0000256" key="3">
    <source>
        <dbReference type="ARBA" id="ARBA00022989"/>
    </source>
</evidence>
<dbReference type="Proteomes" id="UP000886833">
    <property type="component" value="Unassembled WGS sequence"/>
</dbReference>
<protein>
    <recommendedName>
        <fullName evidence="5">Signal peptidase I</fullName>
        <ecNumber evidence="5">3.4.21.89</ecNumber>
    </recommendedName>
</protein>
<dbReference type="Gene3D" id="2.10.109.10">
    <property type="entry name" value="Umud Fragment, subunit A"/>
    <property type="match status" value="1"/>
</dbReference>
<dbReference type="GO" id="GO:0009003">
    <property type="term" value="F:signal peptidase activity"/>
    <property type="evidence" value="ECO:0007669"/>
    <property type="project" value="UniProtKB-EC"/>
</dbReference>
<evidence type="ECO:0000256" key="4">
    <source>
        <dbReference type="ARBA" id="ARBA00023136"/>
    </source>
</evidence>
<gene>
    <name evidence="8" type="ORF">IAB59_02565</name>
</gene>
<dbReference type="SUPFAM" id="SSF51306">
    <property type="entry name" value="LexA/Signal peptidase"/>
    <property type="match status" value="1"/>
</dbReference>
<proteinExistence type="predicted"/>
<dbReference type="EMBL" id="DVKQ01000030">
    <property type="protein sequence ID" value="HIT37348.1"/>
    <property type="molecule type" value="Genomic_DNA"/>
</dbReference>
<dbReference type="GO" id="GO:0004252">
    <property type="term" value="F:serine-type endopeptidase activity"/>
    <property type="evidence" value="ECO:0007669"/>
    <property type="project" value="UniProtKB-UniRule"/>
</dbReference>
<evidence type="ECO:0000256" key="2">
    <source>
        <dbReference type="ARBA" id="ARBA00022692"/>
    </source>
</evidence>
<feature type="transmembrane region" description="Helical" evidence="7">
    <location>
        <begin position="15"/>
        <end position="40"/>
    </location>
</feature>
<feature type="compositionally biased region" description="Basic residues" evidence="6">
    <location>
        <begin position="222"/>
        <end position="235"/>
    </location>
</feature>
<dbReference type="AlphaFoldDB" id="A0A9D1KAK1"/>
<feature type="compositionally biased region" description="Basic and acidic residues" evidence="6">
    <location>
        <begin position="211"/>
        <end position="221"/>
    </location>
</feature>
<name>A0A9D1KAK1_9FIRM</name>
<feature type="transmembrane region" description="Helical" evidence="7">
    <location>
        <begin position="168"/>
        <end position="188"/>
    </location>
</feature>
<sequence>MKRNYKEWLLTARKVFHFIATVLMYSICLIMVIVFLVFVINFIDKQYNLKSGQNKKNLFSAYTIVSPSMVPAINVLDVVVTVRVDGPEDLEKGDIITFDSTDYRYSGVTVTHRILDIDKTSSGEYLYTTKGDNNNTQDSSRINFDAIYGKVLFVIPKIGYIQYYLSSILGWVAIIIVPAVMIIGYDIYKLIKTIRSSDKDSSDKKKKIDNKKKDKDKDNNKNKNKLLKKEGRFKK</sequence>
<evidence type="ECO:0000256" key="6">
    <source>
        <dbReference type="SAM" id="MobiDB-lite"/>
    </source>
</evidence>
<dbReference type="InterPro" id="IPR001733">
    <property type="entry name" value="Peptidase_S26B"/>
</dbReference>
<feature type="region of interest" description="Disordered" evidence="6">
    <location>
        <begin position="196"/>
        <end position="235"/>
    </location>
</feature>
<keyword evidence="4 7" id="KW-0472">Membrane</keyword>
<dbReference type="CDD" id="cd06530">
    <property type="entry name" value="S26_SPase_I"/>
    <property type="match status" value="1"/>
</dbReference>
<evidence type="ECO:0000313" key="8">
    <source>
        <dbReference type="EMBL" id="HIT37348.1"/>
    </source>
</evidence>
<accession>A0A9D1KAK1</accession>
<dbReference type="GO" id="GO:0006465">
    <property type="term" value="P:signal peptide processing"/>
    <property type="evidence" value="ECO:0007669"/>
    <property type="project" value="UniProtKB-UniRule"/>
</dbReference>
<evidence type="ECO:0000256" key="7">
    <source>
        <dbReference type="SAM" id="Phobius"/>
    </source>
</evidence>